<dbReference type="GO" id="GO:0046872">
    <property type="term" value="F:metal ion binding"/>
    <property type="evidence" value="ECO:0007669"/>
    <property type="project" value="UniProtKB-KW"/>
</dbReference>
<dbReference type="PANTHER" id="PTHR46112:SF3">
    <property type="entry name" value="AMINOPEPTIDASE YPDF"/>
    <property type="match status" value="1"/>
</dbReference>
<dbReference type="InterPro" id="IPR000994">
    <property type="entry name" value="Pept_M24"/>
</dbReference>
<feature type="domain" description="Creatinase N-terminal" evidence="5">
    <location>
        <begin position="10"/>
        <end position="129"/>
    </location>
</feature>
<dbReference type="PROSITE" id="PS00491">
    <property type="entry name" value="PROLINE_PEPTIDASE"/>
    <property type="match status" value="1"/>
</dbReference>
<evidence type="ECO:0000259" key="4">
    <source>
        <dbReference type="Pfam" id="PF00557"/>
    </source>
</evidence>
<dbReference type="InterPro" id="IPR050659">
    <property type="entry name" value="Peptidase_M24B"/>
</dbReference>
<evidence type="ECO:0000256" key="1">
    <source>
        <dbReference type="ARBA" id="ARBA00022723"/>
    </source>
</evidence>
<dbReference type="InterPro" id="IPR000587">
    <property type="entry name" value="Creatinase_N"/>
</dbReference>
<dbReference type="PANTHER" id="PTHR46112">
    <property type="entry name" value="AMINOPEPTIDASE"/>
    <property type="match status" value="1"/>
</dbReference>
<dbReference type="Gene3D" id="3.40.350.10">
    <property type="entry name" value="Creatinase/prolidase N-terminal domain"/>
    <property type="match status" value="1"/>
</dbReference>
<dbReference type="InterPro" id="IPR029149">
    <property type="entry name" value="Creatin/AminoP/Spt16_N"/>
</dbReference>
<evidence type="ECO:0000256" key="2">
    <source>
        <dbReference type="ARBA" id="ARBA00022801"/>
    </source>
</evidence>
<evidence type="ECO:0000259" key="5">
    <source>
        <dbReference type="Pfam" id="PF01321"/>
    </source>
</evidence>
<evidence type="ECO:0000313" key="7">
    <source>
        <dbReference type="Proteomes" id="UP000823963"/>
    </source>
</evidence>
<dbReference type="Proteomes" id="UP000823963">
    <property type="component" value="Unassembled WGS sequence"/>
</dbReference>
<dbReference type="AlphaFoldDB" id="A0A9D1UW55"/>
<dbReference type="InterPro" id="IPR036005">
    <property type="entry name" value="Creatinase/aminopeptidase-like"/>
</dbReference>
<organism evidence="6 7">
    <name type="scientific">Candidatus Ligilactobacillus excrementigallinarum</name>
    <dbReference type="NCBI Taxonomy" id="2838641"/>
    <lineage>
        <taxon>Bacteria</taxon>
        <taxon>Bacillati</taxon>
        <taxon>Bacillota</taxon>
        <taxon>Bacilli</taxon>
        <taxon>Lactobacillales</taxon>
        <taxon>Lactobacillaceae</taxon>
        <taxon>Ligilactobacillus</taxon>
    </lineage>
</organism>
<dbReference type="SUPFAM" id="SSF53092">
    <property type="entry name" value="Creatinase/prolidase N-terminal domain"/>
    <property type="match status" value="1"/>
</dbReference>
<gene>
    <name evidence="6" type="ORF">H9861_01895</name>
</gene>
<name>A0A9D1UW55_9LACO</name>
<accession>A0A9D1UW55</accession>
<dbReference type="InterPro" id="IPR001131">
    <property type="entry name" value="Peptidase_M24B_aminopep-P_CS"/>
</dbReference>
<dbReference type="Pfam" id="PF00557">
    <property type="entry name" value="Peptidase_M24"/>
    <property type="match status" value="1"/>
</dbReference>
<proteinExistence type="inferred from homology"/>
<evidence type="ECO:0000256" key="3">
    <source>
        <dbReference type="RuleBase" id="RU000590"/>
    </source>
</evidence>
<protein>
    <submittedName>
        <fullName evidence="6">Xaa-Pro peptidase family protein</fullName>
    </submittedName>
</protein>
<evidence type="ECO:0000313" key="6">
    <source>
        <dbReference type="EMBL" id="HIX01486.1"/>
    </source>
</evidence>
<comment type="similarity">
    <text evidence="3">Belongs to the peptidase M24B family.</text>
</comment>
<dbReference type="SUPFAM" id="SSF55920">
    <property type="entry name" value="Creatinase/aminopeptidase"/>
    <property type="match status" value="1"/>
</dbReference>
<dbReference type="GO" id="GO:0016787">
    <property type="term" value="F:hydrolase activity"/>
    <property type="evidence" value="ECO:0007669"/>
    <property type="project" value="UniProtKB-KW"/>
</dbReference>
<dbReference type="Pfam" id="PF01321">
    <property type="entry name" value="Creatinase_N"/>
    <property type="match status" value="1"/>
</dbReference>
<dbReference type="Gene3D" id="3.90.230.10">
    <property type="entry name" value="Creatinase/methionine aminopeptidase superfamily"/>
    <property type="match status" value="1"/>
</dbReference>
<reference evidence="6" key="2">
    <citation type="submission" date="2021-04" db="EMBL/GenBank/DDBJ databases">
        <authorList>
            <person name="Gilroy R."/>
        </authorList>
    </citation>
    <scope>NUCLEOTIDE SEQUENCE</scope>
    <source>
        <strain evidence="6">6627</strain>
    </source>
</reference>
<dbReference type="EMBL" id="DXFP01000012">
    <property type="protein sequence ID" value="HIX01486.1"/>
    <property type="molecule type" value="Genomic_DNA"/>
</dbReference>
<comment type="caution">
    <text evidence="6">The sequence shown here is derived from an EMBL/GenBank/DDBJ whole genome shotgun (WGS) entry which is preliminary data.</text>
</comment>
<keyword evidence="2" id="KW-0378">Hydrolase</keyword>
<reference evidence="6" key="1">
    <citation type="journal article" date="2021" name="PeerJ">
        <title>Extensive microbial diversity within the chicken gut microbiome revealed by metagenomics and culture.</title>
        <authorList>
            <person name="Gilroy R."/>
            <person name="Ravi A."/>
            <person name="Getino M."/>
            <person name="Pursley I."/>
            <person name="Horton D.L."/>
            <person name="Alikhan N.F."/>
            <person name="Baker D."/>
            <person name="Gharbi K."/>
            <person name="Hall N."/>
            <person name="Watson M."/>
            <person name="Adriaenssens E.M."/>
            <person name="Foster-Nyarko E."/>
            <person name="Jarju S."/>
            <person name="Secka A."/>
            <person name="Antonio M."/>
            <person name="Oren A."/>
            <person name="Chaudhuri R.R."/>
            <person name="La Ragione R."/>
            <person name="Hildebrand F."/>
            <person name="Pallen M.J."/>
        </authorList>
    </citation>
    <scope>NUCLEOTIDE SEQUENCE</scope>
    <source>
        <strain evidence="6">6627</strain>
    </source>
</reference>
<feature type="domain" description="Peptidase M24" evidence="4">
    <location>
        <begin position="137"/>
        <end position="338"/>
    </location>
</feature>
<keyword evidence="1 3" id="KW-0479">Metal-binding</keyword>
<sequence>MISEIEIKNRITKLRNYLEKFSLDGFLITNKVNMKYLTGFDGDGLLLVTMDDIVIISDERYQIELEQQSINYIIGNDYLKQLMQLVSQKNLIALGFEESIEYENFDYLDENSMADIVPVSNLIETLRAIKSESEIRKIKSANQLVSDVLERISASFSEYTERDLAIEIDYLAKKAGATGASFSPIIASGPNSALPHSTVTSRKLQNHDILIADLGYFVEGYTCDITRTFSIGRTSTEIQQLYSIVREARDEVLSNIHAGLPISKLMQTVNHIFKKYHVEQYFTHGIGHGIGLSVHELPSLSSSETECLEENQVITIEPGLYLQGIGGIRIEDDILVTKKGFENLTPMSADLIEL</sequence>